<dbReference type="Gene3D" id="2.60.40.10">
    <property type="entry name" value="Immunoglobulins"/>
    <property type="match status" value="1"/>
</dbReference>
<dbReference type="InterPro" id="IPR013783">
    <property type="entry name" value="Ig-like_fold"/>
</dbReference>
<proteinExistence type="predicted"/>
<dbReference type="InterPro" id="IPR036116">
    <property type="entry name" value="FN3_sf"/>
</dbReference>
<feature type="domain" description="Doubled CXXCH motif" evidence="2">
    <location>
        <begin position="278"/>
        <end position="319"/>
    </location>
</feature>
<dbReference type="SUPFAM" id="SSF48695">
    <property type="entry name" value="Multiheme cytochromes"/>
    <property type="match status" value="1"/>
</dbReference>
<dbReference type="InterPro" id="IPR036280">
    <property type="entry name" value="Multihaem_cyt_sf"/>
</dbReference>
<dbReference type="PANTHER" id="PTHR35038">
    <property type="entry name" value="DISSIMILATORY SULFITE REDUCTASE SIRA"/>
    <property type="match status" value="1"/>
</dbReference>
<gene>
    <name evidence="3" type="ORF">MFMK1_002348</name>
</gene>
<dbReference type="SUPFAM" id="SSF49265">
    <property type="entry name" value="Fibronectin type III"/>
    <property type="match status" value="1"/>
</dbReference>
<evidence type="ECO:0000313" key="3">
    <source>
        <dbReference type="EMBL" id="WRO22517.1"/>
    </source>
</evidence>
<organism evidence="3 4">
    <name type="scientific">Metallumcola ferriviriculae</name>
    <dbReference type="NCBI Taxonomy" id="3039180"/>
    <lineage>
        <taxon>Bacteria</taxon>
        <taxon>Bacillati</taxon>
        <taxon>Bacillota</taxon>
        <taxon>Clostridia</taxon>
        <taxon>Neomoorellales</taxon>
        <taxon>Desulfitibacteraceae</taxon>
        <taxon>Metallumcola</taxon>
    </lineage>
</organism>
<feature type="domain" description="Doubled CXXCH motif" evidence="2">
    <location>
        <begin position="206"/>
        <end position="253"/>
    </location>
</feature>
<evidence type="ECO:0000256" key="1">
    <source>
        <dbReference type="ARBA" id="ARBA00022729"/>
    </source>
</evidence>
<accession>A0AAU0UQ76</accession>
<dbReference type="Proteomes" id="UP001329915">
    <property type="component" value="Chromosome"/>
</dbReference>
<reference evidence="3 4" key="1">
    <citation type="submission" date="2023-04" db="EMBL/GenBank/DDBJ databases">
        <authorList>
            <person name="Hsu D."/>
        </authorList>
    </citation>
    <scope>NUCLEOTIDE SEQUENCE [LARGE SCALE GENOMIC DNA]</scope>
    <source>
        <strain evidence="3 4">MK1</strain>
    </source>
</reference>
<dbReference type="RefSeq" id="WP_366921926.1">
    <property type="nucleotide sequence ID" value="NZ_CP121694.1"/>
</dbReference>
<keyword evidence="4" id="KW-1185">Reference proteome</keyword>
<sequence>MKKITLSKKSYLPAALFGILLLLIGAALSYAATLTVTATAGSTYVDLSWEDGVEANQYEIYRDTASSVDTGSTLVEVVYGKSVLKQVYGGSTSFVNNYRDNNVQAGTTYYYIIRAVDDNGSRISDVVSAGPFGKMPHGHYADNPEACGDCHQAHTADSEQLVMGPTVNETCYRCHSGSTPLVAGTAHDIESEFSKPGSNHLGLDGEQQCSSCHDAHFDPAADPALLYSVNESVYGSVYHRGGGSDYCFTCHDVLQAEYQTGSAHDSSSLTPPDTNIVCSGCHEPHGSSLDWLLKLQPYGAAQATLNEDNDFCYTCHDENSILDGGDFYDAVTAVSGTYLHDTHVTNNNAQCRDCHDAHGADPAENSSEAYLISFSDTVSGVVYSVYSSSGDGPLYQLQSEGGYCVLNCHNTDHDEASSVYDNVYNP</sequence>
<dbReference type="Gene3D" id="1.10.1130.10">
    <property type="entry name" value="Flavocytochrome C3, Chain A"/>
    <property type="match status" value="1"/>
</dbReference>
<dbReference type="InterPro" id="IPR051829">
    <property type="entry name" value="Multiheme_Cytochr_ET"/>
</dbReference>
<dbReference type="Pfam" id="PF09699">
    <property type="entry name" value="Paired_CXXCH_1"/>
    <property type="match status" value="3"/>
</dbReference>
<dbReference type="KEGG" id="dbc:MFMK1_002348"/>
<name>A0AAU0UQ76_9FIRM</name>
<dbReference type="AlphaFoldDB" id="A0AAU0UQ76"/>
<feature type="domain" description="Doubled CXXCH motif" evidence="2">
    <location>
        <begin position="146"/>
        <end position="176"/>
    </location>
</feature>
<evidence type="ECO:0000313" key="4">
    <source>
        <dbReference type="Proteomes" id="UP001329915"/>
    </source>
</evidence>
<dbReference type="InterPro" id="IPR010177">
    <property type="entry name" value="Paired_CXXCH_1"/>
</dbReference>
<dbReference type="GO" id="GO:0016491">
    <property type="term" value="F:oxidoreductase activity"/>
    <property type="evidence" value="ECO:0007669"/>
    <property type="project" value="TreeGrafter"/>
</dbReference>
<dbReference type="EMBL" id="CP121694">
    <property type="protein sequence ID" value="WRO22517.1"/>
    <property type="molecule type" value="Genomic_DNA"/>
</dbReference>
<keyword evidence="1" id="KW-0732">Signal</keyword>
<dbReference type="PANTHER" id="PTHR35038:SF6">
    <property type="entry name" value="SURFACE LOCALIZED DECAHEME CYTOCHROME C LIPOPROTEIN"/>
    <property type="match status" value="1"/>
</dbReference>
<protein>
    <submittedName>
        <fullName evidence="3">Cytochrome c3 family protein</fullName>
    </submittedName>
</protein>
<evidence type="ECO:0000259" key="2">
    <source>
        <dbReference type="Pfam" id="PF09699"/>
    </source>
</evidence>